<keyword evidence="2" id="KW-1185">Reference proteome</keyword>
<name>A3V7W9_9RHOB</name>
<evidence type="ECO:0000313" key="1">
    <source>
        <dbReference type="EMBL" id="EAQ05769.1"/>
    </source>
</evidence>
<dbReference type="Proteomes" id="UP000004507">
    <property type="component" value="Unassembled WGS sequence"/>
</dbReference>
<accession>A3V7W9</accession>
<reference evidence="1 2" key="1">
    <citation type="submission" date="2006-01" db="EMBL/GenBank/DDBJ databases">
        <authorList>
            <person name="Hagstrom A."/>
            <person name="Ferriera S."/>
            <person name="Johnson J."/>
            <person name="Kravitz S."/>
            <person name="Halpern A."/>
            <person name="Remington K."/>
            <person name="Beeson K."/>
            <person name="Tran B."/>
            <person name="Rogers Y.-H."/>
            <person name="Friedman R."/>
            <person name="Venter J.C."/>
        </authorList>
    </citation>
    <scope>NUCLEOTIDE SEQUENCE [LARGE SCALE GENOMIC DNA]</scope>
    <source>
        <strain evidence="1 2">SKA53</strain>
    </source>
</reference>
<gene>
    <name evidence="1" type="ORF">SKA53_06682</name>
</gene>
<sequence length="35" mass="3675">MSACALLTCARPLMVSGAFETAFFVTDARFAGFAT</sequence>
<dbReference type="EMBL" id="AAMS01000007">
    <property type="protein sequence ID" value="EAQ05769.1"/>
    <property type="molecule type" value="Genomic_DNA"/>
</dbReference>
<dbReference type="AlphaFoldDB" id="A3V7W9"/>
<organism evidence="1 2">
    <name type="scientific">Yoonia vestfoldensis SKA53</name>
    <dbReference type="NCBI Taxonomy" id="314232"/>
    <lineage>
        <taxon>Bacteria</taxon>
        <taxon>Pseudomonadati</taxon>
        <taxon>Pseudomonadota</taxon>
        <taxon>Alphaproteobacteria</taxon>
        <taxon>Rhodobacterales</taxon>
        <taxon>Paracoccaceae</taxon>
        <taxon>Yoonia</taxon>
    </lineage>
</organism>
<dbReference type="HOGENOM" id="CLU_3365708_0_0_5"/>
<evidence type="ECO:0000313" key="2">
    <source>
        <dbReference type="Proteomes" id="UP000004507"/>
    </source>
</evidence>
<proteinExistence type="predicted"/>
<protein>
    <submittedName>
        <fullName evidence="1">Uncharacterized protein</fullName>
    </submittedName>
</protein>
<comment type="caution">
    <text evidence="1">The sequence shown here is derived from an EMBL/GenBank/DDBJ whole genome shotgun (WGS) entry which is preliminary data.</text>
</comment>